<dbReference type="Proteomes" id="UP000275012">
    <property type="component" value="Unassembled WGS sequence"/>
</dbReference>
<dbReference type="AlphaFoldDB" id="A0A3M2HV38"/>
<name>A0A3M2HV38_9GAMM</name>
<proteinExistence type="predicted"/>
<protein>
    <submittedName>
        <fullName evidence="1">Uncharacterized protein</fullName>
    </submittedName>
</protein>
<evidence type="ECO:0000313" key="1">
    <source>
        <dbReference type="EMBL" id="RMH92888.1"/>
    </source>
</evidence>
<dbReference type="OrthoDB" id="5289059at2"/>
<sequence length="111" mass="12923">MGTTKLFAHFDRPIINAYTESVSHPAKDMNRMGRDYSFEMKLLYDAKARKDDPVIEAVEVDDEQPSPHVEFQRMTMIPMHQWELRRMVEHASGLSTCRRLPEEGHFGSRSV</sequence>
<keyword evidence="2" id="KW-1185">Reference proteome</keyword>
<evidence type="ECO:0000313" key="2">
    <source>
        <dbReference type="Proteomes" id="UP000275012"/>
    </source>
</evidence>
<organism evidence="1 2">
    <name type="scientific">Solilutibacter pythonis</name>
    <dbReference type="NCBI Taxonomy" id="2483112"/>
    <lineage>
        <taxon>Bacteria</taxon>
        <taxon>Pseudomonadati</taxon>
        <taxon>Pseudomonadota</taxon>
        <taxon>Gammaproteobacteria</taxon>
        <taxon>Lysobacterales</taxon>
        <taxon>Lysobacteraceae</taxon>
        <taxon>Solilutibacter</taxon>
    </lineage>
</organism>
<dbReference type="RefSeq" id="WP_122101621.1">
    <property type="nucleotide sequence ID" value="NZ_RFLY01000009.1"/>
</dbReference>
<gene>
    <name evidence="1" type="ORF">EBB59_08000</name>
</gene>
<dbReference type="EMBL" id="RFLY01000009">
    <property type="protein sequence ID" value="RMH92888.1"/>
    <property type="molecule type" value="Genomic_DNA"/>
</dbReference>
<comment type="caution">
    <text evidence="1">The sequence shown here is derived from an EMBL/GenBank/DDBJ whole genome shotgun (WGS) entry which is preliminary data.</text>
</comment>
<reference evidence="1 2" key="1">
    <citation type="submission" date="2018-10" db="EMBL/GenBank/DDBJ databases">
        <title>Proposal of Lysobacter pythonis sp. nov. isolated from royal pythons (Python regius).</title>
        <authorList>
            <person name="Hans-Juergen B."/>
            <person name="Huptas C."/>
            <person name="Sandra B."/>
            <person name="Igor L."/>
            <person name="Joachim S."/>
            <person name="Siegfried S."/>
            <person name="Mareike W."/>
            <person name="Peter K."/>
        </authorList>
    </citation>
    <scope>NUCLEOTIDE SEQUENCE [LARGE SCALE GENOMIC DNA]</scope>
    <source>
        <strain evidence="1 2">4284/11</strain>
    </source>
</reference>
<accession>A0A3M2HV38</accession>